<dbReference type="Gene3D" id="1.10.10.10">
    <property type="entry name" value="Winged helix-like DNA-binding domain superfamily/Winged helix DNA-binding domain"/>
    <property type="match status" value="1"/>
</dbReference>
<evidence type="ECO:0000256" key="3">
    <source>
        <dbReference type="ARBA" id="ARBA00023163"/>
    </source>
</evidence>
<dbReference type="OrthoDB" id="4629660at2"/>
<evidence type="ECO:0000256" key="1">
    <source>
        <dbReference type="ARBA" id="ARBA00023015"/>
    </source>
</evidence>
<dbReference type="SMART" id="SM00347">
    <property type="entry name" value="HTH_MARR"/>
    <property type="match status" value="1"/>
</dbReference>
<evidence type="ECO:0000313" key="5">
    <source>
        <dbReference type="EMBL" id="KZB84120.1"/>
    </source>
</evidence>
<evidence type="ECO:0000313" key="7">
    <source>
        <dbReference type="Proteomes" id="UP000076321"/>
    </source>
</evidence>
<dbReference type="InterPro" id="IPR000835">
    <property type="entry name" value="HTH_MarR-typ"/>
</dbReference>
<proteinExistence type="predicted"/>
<evidence type="ECO:0000313" key="6">
    <source>
        <dbReference type="EMBL" id="OKA08609.1"/>
    </source>
</evidence>
<protein>
    <submittedName>
        <fullName evidence="5">MarR family transcriptional regulator</fullName>
    </submittedName>
</protein>
<keyword evidence="2" id="KW-0238">DNA-binding</keyword>
<dbReference type="PANTHER" id="PTHR33164">
    <property type="entry name" value="TRANSCRIPTIONAL REGULATOR, MARR FAMILY"/>
    <property type="match status" value="1"/>
</dbReference>
<dbReference type="InterPro" id="IPR039422">
    <property type="entry name" value="MarR/SlyA-like"/>
</dbReference>
<reference evidence="6 8" key="2">
    <citation type="submission" date="2016-11" db="EMBL/GenBank/DDBJ databases">
        <title>Genome sequencing of Amycolatopsis regifaucium.</title>
        <authorList>
            <person name="Mayilraj S."/>
            <person name="Kaur N."/>
        </authorList>
    </citation>
    <scope>NUCLEOTIDE SEQUENCE [LARGE SCALE GENOMIC DNA]</scope>
    <source>
        <strain evidence="6 8">GY080</strain>
    </source>
</reference>
<accession>A0A154MJ52</accession>
<dbReference type="EMBL" id="LQCI01000017">
    <property type="protein sequence ID" value="KZB84120.1"/>
    <property type="molecule type" value="Genomic_DNA"/>
</dbReference>
<dbReference type="Proteomes" id="UP000076321">
    <property type="component" value="Unassembled WGS sequence"/>
</dbReference>
<evidence type="ECO:0000259" key="4">
    <source>
        <dbReference type="PROSITE" id="PS50995"/>
    </source>
</evidence>
<keyword evidence="1" id="KW-0805">Transcription regulation</keyword>
<dbReference type="GO" id="GO:0006950">
    <property type="term" value="P:response to stress"/>
    <property type="evidence" value="ECO:0007669"/>
    <property type="project" value="TreeGrafter"/>
</dbReference>
<dbReference type="PANTHER" id="PTHR33164:SF64">
    <property type="entry name" value="TRANSCRIPTIONAL REGULATOR SLYA"/>
    <property type="match status" value="1"/>
</dbReference>
<dbReference type="GO" id="GO:0003677">
    <property type="term" value="F:DNA binding"/>
    <property type="evidence" value="ECO:0007669"/>
    <property type="project" value="UniProtKB-KW"/>
</dbReference>
<name>A0A154MJ52_9PSEU</name>
<keyword evidence="3" id="KW-0804">Transcription</keyword>
<dbReference type="Pfam" id="PF12802">
    <property type="entry name" value="MarR_2"/>
    <property type="match status" value="1"/>
</dbReference>
<dbReference type="AlphaFoldDB" id="A0A154MJ52"/>
<feature type="domain" description="HTH marR-type" evidence="4">
    <location>
        <begin position="10"/>
        <end position="141"/>
    </location>
</feature>
<evidence type="ECO:0000256" key="2">
    <source>
        <dbReference type="ARBA" id="ARBA00023125"/>
    </source>
</evidence>
<dbReference type="GO" id="GO:0003700">
    <property type="term" value="F:DNA-binding transcription factor activity"/>
    <property type="evidence" value="ECO:0007669"/>
    <property type="project" value="InterPro"/>
</dbReference>
<dbReference type="RefSeq" id="WP_061987857.1">
    <property type="nucleotide sequence ID" value="NZ_FOPQ01000024.1"/>
</dbReference>
<reference evidence="5 7" key="1">
    <citation type="submission" date="2015-12" db="EMBL/GenBank/DDBJ databases">
        <title>Amycolatopsis regifaucium genome sequencing and assembly.</title>
        <authorList>
            <person name="Mayilraj S."/>
        </authorList>
    </citation>
    <scope>NUCLEOTIDE SEQUENCE [LARGE SCALE GENOMIC DNA]</scope>
    <source>
        <strain evidence="5 7">GY080</strain>
    </source>
</reference>
<dbReference type="InterPro" id="IPR036390">
    <property type="entry name" value="WH_DNA-bd_sf"/>
</dbReference>
<evidence type="ECO:0000313" key="8">
    <source>
        <dbReference type="Proteomes" id="UP000186883"/>
    </source>
</evidence>
<dbReference type="PROSITE" id="PS50995">
    <property type="entry name" value="HTH_MARR_2"/>
    <property type="match status" value="1"/>
</dbReference>
<dbReference type="EMBL" id="LOBU02000011">
    <property type="protein sequence ID" value="OKA08609.1"/>
    <property type="molecule type" value="Genomic_DNA"/>
</dbReference>
<comment type="caution">
    <text evidence="5">The sequence shown here is derived from an EMBL/GenBank/DDBJ whole genome shotgun (WGS) entry which is preliminary data.</text>
</comment>
<dbReference type="InterPro" id="IPR036388">
    <property type="entry name" value="WH-like_DNA-bd_sf"/>
</dbReference>
<sequence length="141" mass="14849">MGPRGVATTGLSLTGSLTRAARAVATRVEQVLAKEGLTLDQWLVLDALSGNGGLAMADLADRTLTTGPTLTRVVDKLVTTAQAYREVDAADRRRVLVHLSARGRATHRRVAVKVSEVEADLGVPDEVLGALRRLGARTGSP</sequence>
<dbReference type="SUPFAM" id="SSF46785">
    <property type="entry name" value="Winged helix' DNA-binding domain"/>
    <property type="match status" value="1"/>
</dbReference>
<keyword evidence="8" id="KW-1185">Reference proteome</keyword>
<organism evidence="5 7">
    <name type="scientific">Amycolatopsis regifaucium</name>
    <dbReference type="NCBI Taxonomy" id="546365"/>
    <lineage>
        <taxon>Bacteria</taxon>
        <taxon>Bacillati</taxon>
        <taxon>Actinomycetota</taxon>
        <taxon>Actinomycetes</taxon>
        <taxon>Pseudonocardiales</taxon>
        <taxon>Pseudonocardiaceae</taxon>
        <taxon>Amycolatopsis</taxon>
    </lineage>
</organism>
<dbReference type="Proteomes" id="UP000186883">
    <property type="component" value="Unassembled WGS sequence"/>
</dbReference>
<gene>
    <name evidence="6" type="ORF">ATP06_0211340</name>
    <name evidence="5" type="ORF">AVL48_34245</name>
</gene>